<dbReference type="AlphaFoldDB" id="A0A8H8RLP7"/>
<dbReference type="Pfam" id="PF08659">
    <property type="entry name" value="KR"/>
    <property type="match status" value="1"/>
</dbReference>
<protein>
    <submittedName>
        <fullName evidence="2">Fumagillin dodecapentaenoate synthase</fullName>
    </submittedName>
</protein>
<organism evidence="2 3">
    <name type="scientific">Lachnellula subtilissima</name>
    <dbReference type="NCBI Taxonomy" id="602034"/>
    <lineage>
        <taxon>Eukaryota</taxon>
        <taxon>Fungi</taxon>
        <taxon>Dikarya</taxon>
        <taxon>Ascomycota</taxon>
        <taxon>Pezizomycotina</taxon>
        <taxon>Leotiomycetes</taxon>
        <taxon>Helotiales</taxon>
        <taxon>Lachnaceae</taxon>
        <taxon>Lachnellula</taxon>
    </lineage>
</organism>
<sequence length="147" mass="15635">MAKNGVKHLAVILRSGHSDERSQGVVKEIEALGCQIDLLSADVAIASDVDKAFQATTVPIAGIVQGAMVLRDRMFSSMHVSDYHGALACKVQGTWNLHNVAEKLGLKLDFFTMLSSISGVVGQKGQANYTAGNAFLDAFASYRHGLG</sequence>
<dbReference type="InterPro" id="IPR013968">
    <property type="entry name" value="PKS_KR"/>
</dbReference>
<dbReference type="OrthoDB" id="329835at2759"/>
<dbReference type="GO" id="GO:0004312">
    <property type="term" value="F:fatty acid synthase activity"/>
    <property type="evidence" value="ECO:0007669"/>
    <property type="project" value="TreeGrafter"/>
</dbReference>
<dbReference type="EMBL" id="QGMJ01000324">
    <property type="protein sequence ID" value="TVY37829.1"/>
    <property type="molecule type" value="Genomic_DNA"/>
</dbReference>
<proteinExistence type="predicted"/>
<dbReference type="PANTHER" id="PTHR43775">
    <property type="entry name" value="FATTY ACID SYNTHASE"/>
    <property type="match status" value="1"/>
</dbReference>
<reference evidence="2 3" key="1">
    <citation type="submission" date="2018-05" db="EMBL/GenBank/DDBJ databases">
        <title>Genome sequencing and assembly of the regulated plant pathogen Lachnellula willkommii and related sister species for the development of diagnostic species identification markers.</title>
        <authorList>
            <person name="Giroux E."/>
            <person name="Bilodeau G."/>
        </authorList>
    </citation>
    <scope>NUCLEOTIDE SEQUENCE [LARGE SCALE GENOMIC DNA]</scope>
    <source>
        <strain evidence="2 3">CBS 197.66</strain>
    </source>
</reference>
<dbReference type="Gene3D" id="3.40.50.720">
    <property type="entry name" value="NAD(P)-binding Rossmann-like Domain"/>
    <property type="match status" value="1"/>
</dbReference>
<dbReference type="SMART" id="SM00822">
    <property type="entry name" value="PKS_KR"/>
    <property type="match status" value="1"/>
</dbReference>
<dbReference type="PANTHER" id="PTHR43775:SF18">
    <property type="entry name" value="ENZYME, PUTATIVE (JCVI)-RELATED"/>
    <property type="match status" value="1"/>
</dbReference>
<dbReference type="InterPro" id="IPR036291">
    <property type="entry name" value="NAD(P)-bd_dom_sf"/>
</dbReference>
<evidence type="ECO:0000313" key="2">
    <source>
        <dbReference type="EMBL" id="TVY37829.1"/>
    </source>
</evidence>
<evidence type="ECO:0000313" key="3">
    <source>
        <dbReference type="Proteomes" id="UP000462212"/>
    </source>
</evidence>
<name>A0A8H8RLP7_9HELO</name>
<gene>
    <name evidence="2" type="primary">af370_0</name>
    <name evidence="2" type="ORF">LSUB1_G004691</name>
</gene>
<dbReference type="GO" id="GO:0044550">
    <property type="term" value="P:secondary metabolite biosynthetic process"/>
    <property type="evidence" value="ECO:0007669"/>
    <property type="project" value="TreeGrafter"/>
</dbReference>
<dbReference type="GO" id="GO:0006633">
    <property type="term" value="P:fatty acid biosynthetic process"/>
    <property type="evidence" value="ECO:0007669"/>
    <property type="project" value="TreeGrafter"/>
</dbReference>
<dbReference type="InterPro" id="IPR050091">
    <property type="entry name" value="PKS_NRPS_Biosynth_Enz"/>
</dbReference>
<dbReference type="InterPro" id="IPR057326">
    <property type="entry name" value="KR_dom"/>
</dbReference>
<dbReference type="Proteomes" id="UP000462212">
    <property type="component" value="Unassembled WGS sequence"/>
</dbReference>
<accession>A0A8H8RLP7</accession>
<dbReference type="SUPFAM" id="SSF51735">
    <property type="entry name" value="NAD(P)-binding Rossmann-fold domains"/>
    <property type="match status" value="1"/>
</dbReference>
<keyword evidence="3" id="KW-1185">Reference proteome</keyword>
<feature type="domain" description="Ketoreductase" evidence="1">
    <location>
        <begin position="1"/>
        <end position="147"/>
    </location>
</feature>
<evidence type="ECO:0000259" key="1">
    <source>
        <dbReference type="SMART" id="SM00822"/>
    </source>
</evidence>
<comment type="caution">
    <text evidence="2">The sequence shown here is derived from an EMBL/GenBank/DDBJ whole genome shotgun (WGS) entry which is preliminary data.</text>
</comment>